<evidence type="ECO:0000256" key="7">
    <source>
        <dbReference type="ARBA" id="ARBA00023237"/>
    </source>
</evidence>
<comment type="caution">
    <text evidence="10">The sequence shown here is derived from an EMBL/GenBank/DDBJ whole genome shotgun (WGS) entry which is preliminary data.</text>
</comment>
<dbReference type="InterPro" id="IPR012910">
    <property type="entry name" value="Plug_dom"/>
</dbReference>
<dbReference type="PANTHER" id="PTHR30069">
    <property type="entry name" value="TONB-DEPENDENT OUTER MEMBRANE RECEPTOR"/>
    <property type="match status" value="1"/>
</dbReference>
<keyword evidence="5" id="KW-0732">Signal</keyword>
<feature type="domain" description="TonB-dependent receptor plug" evidence="8">
    <location>
        <begin position="150"/>
        <end position="218"/>
    </location>
</feature>
<evidence type="ECO:0000256" key="2">
    <source>
        <dbReference type="ARBA" id="ARBA00022448"/>
    </source>
</evidence>
<keyword evidence="10" id="KW-0675">Receptor</keyword>
<evidence type="ECO:0000259" key="8">
    <source>
        <dbReference type="Pfam" id="PF07715"/>
    </source>
</evidence>
<dbReference type="InterPro" id="IPR041700">
    <property type="entry name" value="OMP_b-brl_3"/>
</dbReference>
<dbReference type="Pfam" id="PF13620">
    <property type="entry name" value="CarboxypepD_reg"/>
    <property type="match status" value="1"/>
</dbReference>
<keyword evidence="2" id="KW-0813">Transport</keyword>
<keyword evidence="7" id="KW-0998">Cell outer membrane</keyword>
<dbReference type="Proteomes" id="UP001202180">
    <property type="component" value="Unassembled WGS sequence"/>
</dbReference>
<dbReference type="InterPro" id="IPR037066">
    <property type="entry name" value="Plug_dom_sf"/>
</dbReference>
<comment type="subcellular location">
    <subcellularLocation>
        <location evidence="1">Cell outer membrane</location>
        <topology evidence="1">Multi-pass membrane protein</topology>
    </subcellularLocation>
</comment>
<evidence type="ECO:0000259" key="9">
    <source>
        <dbReference type="Pfam" id="PF14905"/>
    </source>
</evidence>
<dbReference type="Gene3D" id="2.60.40.1120">
    <property type="entry name" value="Carboxypeptidase-like, regulatory domain"/>
    <property type="match status" value="1"/>
</dbReference>
<dbReference type="InterPro" id="IPR039426">
    <property type="entry name" value="TonB-dep_rcpt-like"/>
</dbReference>
<proteinExistence type="predicted"/>
<sequence length="811" mass="90804">MTIFMKAILYVCISFLIALGGLNGVNAQSIIGKVHNVKAGAVEFASVLLTALNDSTLTKGVLTDTLGVFELTNLTPGSYKLIITSLGYKAYSNKEITVLANVDPINLGVLQLIDDTKTLQTVVVKGERPVVERTLGKLTLNVSNSFYKTAATALDILKRAPGLRIDPQGGITIKGSVTPVVYIDGKQLPLTAEELRNLPSEDIEQVEIISNASAQYDGETRAVINIKLKRDKTLGLKGSSYVGTSVNRYYGGYELGGSATFKTKKLTYYGRAGYYESNDFLHEVSKRIVQTNAERTVFSSNAFTHWRNHPLSYQASIDYSISKSHMVGIMARGVTNRQNDFTDNTTQIANYPTGIAMFSQRELPTETRTVTRPANVAVDLNYRGTLSSTGDQLSVNLDYASYQTAKTQTLRTIYTGDLTASVSFPSVLLGQFPSTISIQSLKADYTHLVDNTMRIDLGAKLSLTNTDNELIYDTLSATGVMARDLRRSNHFLYNERIIATYLLVEKKMGRTSIEAALRVEKTVAEGNSLTLDNVVKRNFIRWLPSLQIQQKLDEKQSLSFSYARKLQRPTFYELNPFQFYTSPFEYSEGNPFLLPAIRSSTELAYTYKDITLTGTYRVDRNLIAQMPIQDEITKVIRYTRTNLDKSQLVTFDIAAPLKINSWWKTQHSAVAYYIRTTSLFNEGSFDNRAWSFVLSGQHVFSLPRGYTLEYTYDYSAPSASQFYRTISYGTMSFSLQKSILKGAGSIQANFADAFNLYQQKFYGIFQDVNVSTIQMRNVQQASIRFTYNYGRSTFSRRSRTSGSSDEENRAR</sequence>
<keyword evidence="6" id="KW-0472">Membrane</keyword>
<evidence type="ECO:0000256" key="5">
    <source>
        <dbReference type="ARBA" id="ARBA00022729"/>
    </source>
</evidence>
<organism evidence="10 11">
    <name type="scientific">Spirosoma liriopis</name>
    <dbReference type="NCBI Taxonomy" id="2937440"/>
    <lineage>
        <taxon>Bacteria</taxon>
        <taxon>Pseudomonadati</taxon>
        <taxon>Bacteroidota</taxon>
        <taxon>Cytophagia</taxon>
        <taxon>Cytophagales</taxon>
        <taxon>Cytophagaceae</taxon>
        <taxon>Spirosoma</taxon>
    </lineage>
</organism>
<dbReference type="InterPro" id="IPR036942">
    <property type="entry name" value="Beta-barrel_TonB_sf"/>
</dbReference>
<dbReference type="SUPFAM" id="SSF56935">
    <property type="entry name" value="Porins"/>
    <property type="match status" value="1"/>
</dbReference>
<feature type="domain" description="Outer membrane protein beta-barrel" evidence="9">
    <location>
        <begin position="386"/>
        <end position="787"/>
    </location>
</feature>
<evidence type="ECO:0000313" key="11">
    <source>
        <dbReference type="Proteomes" id="UP001202180"/>
    </source>
</evidence>
<dbReference type="Gene3D" id="2.40.170.20">
    <property type="entry name" value="TonB-dependent receptor, beta-barrel domain"/>
    <property type="match status" value="1"/>
</dbReference>
<reference evidence="10 11" key="1">
    <citation type="submission" date="2022-04" db="EMBL/GenBank/DDBJ databases">
        <title>Spirosoma sp. strain RP8 genome sequencing and assembly.</title>
        <authorList>
            <person name="Jung Y."/>
        </authorList>
    </citation>
    <scope>NUCLEOTIDE SEQUENCE [LARGE SCALE GENOMIC DNA]</scope>
    <source>
        <strain evidence="10 11">RP8</strain>
    </source>
</reference>
<accession>A0ABT0HSX6</accession>
<dbReference type="PANTHER" id="PTHR30069:SF29">
    <property type="entry name" value="HEMOGLOBIN AND HEMOGLOBIN-HAPTOGLOBIN-BINDING PROTEIN 1-RELATED"/>
    <property type="match status" value="1"/>
</dbReference>
<dbReference type="Pfam" id="PF14905">
    <property type="entry name" value="OMP_b-brl_3"/>
    <property type="match status" value="1"/>
</dbReference>
<keyword evidence="4" id="KW-0812">Transmembrane</keyword>
<evidence type="ECO:0000256" key="3">
    <source>
        <dbReference type="ARBA" id="ARBA00022452"/>
    </source>
</evidence>
<dbReference type="Pfam" id="PF07715">
    <property type="entry name" value="Plug"/>
    <property type="match status" value="1"/>
</dbReference>
<dbReference type="Gene3D" id="2.170.130.10">
    <property type="entry name" value="TonB-dependent receptor, plug domain"/>
    <property type="match status" value="1"/>
</dbReference>
<protein>
    <submittedName>
        <fullName evidence="10">TonB dependent receptor</fullName>
    </submittedName>
</protein>
<gene>
    <name evidence="10" type="ORF">M0L20_25700</name>
</gene>
<dbReference type="SUPFAM" id="SSF49452">
    <property type="entry name" value="Starch-binding domain-like"/>
    <property type="match status" value="1"/>
</dbReference>
<dbReference type="InterPro" id="IPR013784">
    <property type="entry name" value="Carb-bd-like_fold"/>
</dbReference>
<evidence type="ECO:0000256" key="6">
    <source>
        <dbReference type="ARBA" id="ARBA00023136"/>
    </source>
</evidence>
<evidence type="ECO:0000256" key="4">
    <source>
        <dbReference type="ARBA" id="ARBA00022692"/>
    </source>
</evidence>
<keyword evidence="11" id="KW-1185">Reference proteome</keyword>
<keyword evidence="3" id="KW-1134">Transmembrane beta strand</keyword>
<evidence type="ECO:0000256" key="1">
    <source>
        <dbReference type="ARBA" id="ARBA00004571"/>
    </source>
</evidence>
<evidence type="ECO:0000313" key="10">
    <source>
        <dbReference type="EMBL" id="MCK8495288.1"/>
    </source>
</evidence>
<dbReference type="EMBL" id="JALPRF010000007">
    <property type="protein sequence ID" value="MCK8495288.1"/>
    <property type="molecule type" value="Genomic_DNA"/>
</dbReference>
<name>A0ABT0HSX6_9BACT</name>